<evidence type="ECO:0000313" key="2">
    <source>
        <dbReference type="Proteomes" id="UP001060085"/>
    </source>
</evidence>
<keyword evidence="2" id="KW-1185">Reference proteome</keyword>
<reference evidence="2" key="1">
    <citation type="journal article" date="2023" name="Nat. Plants">
        <title>Single-cell RNA sequencing provides a high-resolution roadmap for understanding the multicellular compartmentation of specialized metabolism.</title>
        <authorList>
            <person name="Sun S."/>
            <person name="Shen X."/>
            <person name="Li Y."/>
            <person name="Li Y."/>
            <person name="Wang S."/>
            <person name="Li R."/>
            <person name="Zhang H."/>
            <person name="Shen G."/>
            <person name="Guo B."/>
            <person name="Wei J."/>
            <person name="Xu J."/>
            <person name="St-Pierre B."/>
            <person name="Chen S."/>
            <person name="Sun C."/>
        </authorList>
    </citation>
    <scope>NUCLEOTIDE SEQUENCE [LARGE SCALE GENOMIC DNA]</scope>
</reference>
<dbReference type="Proteomes" id="UP001060085">
    <property type="component" value="Linkage Group LG06"/>
</dbReference>
<comment type="caution">
    <text evidence="1">The sequence shown here is derived from an EMBL/GenBank/DDBJ whole genome shotgun (WGS) entry which is preliminary data.</text>
</comment>
<protein>
    <submittedName>
        <fullName evidence="1">Uncharacterized protein</fullName>
    </submittedName>
</protein>
<dbReference type="EMBL" id="CM044706">
    <property type="protein sequence ID" value="KAI5657765.1"/>
    <property type="molecule type" value="Genomic_DNA"/>
</dbReference>
<sequence length="133" mass="15284">MVSDNDNYSDSYIYRSIYGEDLINGEESLTNGEREGSDIQNRAEDTGDLTIESSDDIDKPIQRLPSSSPFLNLQFQEFLLPLFCPICYSLERILLGLCFRRQLGVLNNELKRLSILKLHEEKFVFNIALEDSL</sequence>
<evidence type="ECO:0000313" key="1">
    <source>
        <dbReference type="EMBL" id="KAI5657765.1"/>
    </source>
</evidence>
<proteinExistence type="predicted"/>
<organism evidence="1 2">
    <name type="scientific">Catharanthus roseus</name>
    <name type="common">Madagascar periwinkle</name>
    <name type="synonym">Vinca rosea</name>
    <dbReference type="NCBI Taxonomy" id="4058"/>
    <lineage>
        <taxon>Eukaryota</taxon>
        <taxon>Viridiplantae</taxon>
        <taxon>Streptophyta</taxon>
        <taxon>Embryophyta</taxon>
        <taxon>Tracheophyta</taxon>
        <taxon>Spermatophyta</taxon>
        <taxon>Magnoliopsida</taxon>
        <taxon>eudicotyledons</taxon>
        <taxon>Gunneridae</taxon>
        <taxon>Pentapetalae</taxon>
        <taxon>asterids</taxon>
        <taxon>lamiids</taxon>
        <taxon>Gentianales</taxon>
        <taxon>Apocynaceae</taxon>
        <taxon>Rauvolfioideae</taxon>
        <taxon>Vinceae</taxon>
        <taxon>Catharanthinae</taxon>
        <taxon>Catharanthus</taxon>
    </lineage>
</organism>
<gene>
    <name evidence="1" type="ORF">M9H77_26558</name>
</gene>
<accession>A0ACC0ABK1</accession>
<name>A0ACC0ABK1_CATRO</name>